<protein>
    <recommendedName>
        <fullName evidence="11">Glycosyltransferase RgtA/B/C/D-like domain-containing protein</fullName>
    </recommendedName>
</protein>
<comment type="subcellular location">
    <subcellularLocation>
        <location evidence="1">Cell membrane</location>
        <topology evidence="1">Multi-pass membrane protein</topology>
    </subcellularLocation>
</comment>
<feature type="transmembrane region" description="Helical" evidence="8">
    <location>
        <begin position="370"/>
        <end position="400"/>
    </location>
</feature>
<feature type="transmembrane region" description="Helical" evidence="8">
    <location>
        <begin position="113"/>
        <end position="130"/>
    </location>
</feature>
<evidence type="ECO:0000256" key="4">
    <source>
        <dbReference type="ARBA" id="ARBA00022679"/>
    </source>
</evidence>
<keyword evidence="3" id="KW-0328">Glycosyltransferase</keyword>
<keyword evidence="4" id="KW-0808">Transferase</keyword>
<proteinExistence type="predicted"/>
<keyword evidence="10" id="KW-1185">Reference proteome</keyword>
<dbReference type="PANTHER" id="PTHR33908:SF11">
    <property type="entry name" value="MEMBRANE PROTEIN"/>
    <property type="match status" value="1"/>
</dbReference>
<feature type="transmembrane region" description="Helical" evidence="8">
    <location>
        <begin position="209"/>
        <end position="230"/>
    </location>
</feature>
<evidence type="ECO:0000256" key="1">
    <source>
        <dbReference type="ARBA" id="ARBA00004651"/>
    </source>
</evidence>
<gene>
    <name evidence="9" type="ORF">O3303_04165</name>
</gene>
<evidence type="ECO:0000256" key="5">
    <source>
        <dbReference type="ARBA" id="ARBA00022692"/>
    </source>
</evidence>
<reference evidence="9 10" key="1">
    <citation type="submission" date="2022-12" db="EMBL/GenBank/DDBJ databases">
        <title>Hymenobacter canadensis sp. nov. isolated from lake water of the Cambridge Bay, Canada.</title>
        <authorList>
            <person name="Kim W.H."/>
            <person name="Lee Y.M."/>
        </authorList>
    </citation>
    <scope>NUCLEOTIDE SEQUENCE [LARGE SCALE GENOMIC DNA]</scope>
    <source>
        <strain evidence="9 10">PAMC 29467</strain>
    </source>
</reference>
<evidence type="ECO:0008006" key="11">
    <source>
        <dbReference type="Google" id="ProtNLM"/>
    </source>
</evidence>
<feature type="transmembrane region" description="Helical" evidence="8">
    <location>
        <begin position="309"/>
        <end position="326"/>
    </location>
</feature>
<name>A0ABY7LTM3_9BACT</name>
<dbReference type="RefSeq" id="WP_269560807.1">
    <property type="nucleotide sequence ID" value="NZ_CP114767.1"/>
</dbReference>
<dbReference type="InterPro" id="IPR050297">
    <property type="entry name" value="LipidA_mod_glycosyltrf_83"/>
</dbReference>
<feature type="transmembrane region" description="Helical" evidence="8">
    <location>
        <begin position="338"/>
        <end position="358"/>
    </location>
</feature>
<keyword evidence="6 8" id="KW-1133">Transmembrane helix</keyword>
<feature type="transmembrane region" description="Helical" evidence="8">
    <location>
        <begin position="271"/>
        <end position="289"/>
    </location>
</feature>
<dbReference type="EMBL" id="CP114767">
    <property type="protein sequence ID" value="WBA42757.1"/>
    <property type="molecule type" value="Genomic_DNA"/>
</dbReference>
<dbReference type="Proteomes" id="UP001211005">
    <property type="component" value="Chromosome"/>
</dbReference>
<keyword evidence="2" id="KW-1003">Cell membrane</keyword>
<evidence type="ECO:0000313" key="9">
    <source>
        <dbReference type="EMBL" id="WBA42757.1"/>
    </source>
</evidence>
<evidence type="ECO:0000256" key="7">
    <source>
        <dbReference type="ARBA" id="ARBA00023136"/>
    </source>
</evidence>
<evidence type="ECO:0000256" key="8">
    <source>
        <dbReference type="SAM" id="Phobius"/>
    </source>
</evidence>
<sequence>MNHRLLFRFPTLALVLVLVVTVAFFGLAHEGLYDLDDYLYARYAQALASGTYCPLPDPQHLLHDPLQERLLIFGPVAALYRLLGVNIISTTLWPLLCTLGCAGIIWQLYRRREPLVAAGALLLLGLHYFTLNLSTYLYPDNVLMFWCLAGAAALLAGRRVGQRRPAAWGAGFAALSFAALLSKETIVFYLPFYLGLLALDTWRKQHGRFWRTALLTGAGLLAAYLLYYQLLTGDVLYRYHIIEQTNAYMRDGNYVQGHADALLGRVTWEPLAFFVALGMGVMLVLAVAAGFGRRRPGGPADAATSDDEAGFWVVLAASTLAFYWWGSTSLHEYNPISLQARMVTPLLPPLALAAGFGLRNLWQTGRGSWLIGLVLLGFAGWLHNGVSVLYGGLGLLLLAVAGLRYVRRLPGWLTPGTSGFGALLLGALALLLLIRPVYYMRKPSVSAHFAQARLLKTHLPASQRGVVFTDDMLLRHADFYYGFRPTPSLRYERFARRDSVARRPGDKSWLLLNRATLQNDELTRTLIRYSADSMLTWFPRRRLLAQDGPVELYEVVLGDR</sequence>
<feature type="transmembrane region" description="Helical" evidence="8">
    <location>
        <begin position="78"/>
        <end position="106"/>
    </location>
</feature>
<dbReference type="PANTHER" id="PTHR33908">
    <property type="entry name" value="MANNOSYLTRANSFERASE YKCB-RELATED"/>
    <property type="match status" value="1"/>
</dbReference>
<feature type="transmembrane region" description="Helical" evidence="8">
    <location>
        <begin position="186"/>
        <end position="202"/>
    </location>
</feature>
<evidence type="ECO:0000256" key="6">
    <source>
        <dbReference type="ARBA" id="ARBA00022989"/>
    </source>
</evidence>
<evidence type="ECO:0000256" key="2">
    <source>
        <dbReference type="ARBA" id="ARBA00022475"/>
    </source>
</evidence>
<accession>A0ABY7LTM3</accession>
<keyword evidence="5 8" id="KW-0812">Transmembrane</keyword>
<feature type="transmembrane region" description="Helical" evidence="8">
    <location>
        <begin position="412"/>
        <end position="434"/>
    </location>
</feature>
<evidence type="ECO:0000256" key="3">
    <source>
        <dbReference type="ARBA" id="ARBA00022676"/>
    </source>
</evidence>
<keyword evidence="7 8" id="KW-0472">Membrane</keyword>
<evidence type="ECO:0000313" key="10">
    <source>
        <dbReference type="Proteomes" id="UP001211005"/>
    </source>
</evidence>
<organism evidence="9 10">
    <name type="scientific">Hymenobacter canadensis</name>
    <dbReference type="NCBI Taxonomy" id="2999067"/>
    <lineage>
        <taxon>Bacteria</taxon>
        <taxon>Pseudomonadati</taxon>
        <taxon>Bacteroidota</taxon>
        <taxon>Cytophagia</taxon>
        <taxon>Cytophagales</taxon>
        <taxon>Hymenobacteraceae</taxon>
        <taxon>Hymenobacter</taxon>
    </lineage>
</organism>